<dbReference type="Proteomes" id="UP000617743">
    <property type="component" value="Unassembled WGS sequence"/>
</dbReference>
<dbReference type="EMBL" id="BMWC01000004">
    <property type="protein sequence ID" value="GGX02168.1"/>
    <property type="molecule type" value="Genomic_DNA"/>
</dbReference>
<name>A0ABQ2X6U4_9ACTN</name>
<feature type="compositionally biased region" description="Polar residues" evidence="1">
    <location>
        <begin position="143"/>
        <end position="159"/>
    </location>
</feature>
<reference evidence="3" key="1">
    <citation type="journal article" date="2019" name="Int. J. Syst. Evol. Microbiol.">
        <title>The Global Catalogue of Microorganisms (GCM) 10K type strain sequencing project: providing services to taxonomists for standard genome sequencing and annotation.</title>
        <authorList>
            <consortium name="The Broad Institute Genomics Platform"/>
            <consortium name="The Broad Institute Genome Sequencing Center for Infectious Disease"/>
            <person name="Wu L."/>
            <person name="Ma J."/>
        </authorList>
    </citation>
    <scope>NUCLEOTIDE SEQUENCE [LARGE SCALE GENOMIC DNA]</scope>
    <source>
        <strain evidence="3">JCM 4866</strain>
    </source>
</reference>
<evidence type="ECO:0008006" key="4">
    <source>
        <dbReference type="Google" id="ProtNLM"/>
    </source>
</evidence>
<proteinExistence type="predicted"/>
<feature type="region of interest" description="Disordered" evidence="1">
    <location>
        <begin position="138"/>
        <end position="159"/>
    </location>
</feature>
<dbReference type="InterPro" id="IPR000415">
    <property type="entry name" value="Nitroreductase-like"/>
</dbReference>
<comment type="caution">
    <text evidence="2">The sequence shown here is derived from an EMBL/GenBank/DDBJ whole genome shotgun (WGS) entry which is preliminary data.</text>
</comment>
<evidence type="ECO:0000313" key="2">
    <source>
        <dbReference type="EMBL" id="GGX02168.1"/>
    </source>
</evidence>
<dbReference type="Gene3D" id="3.40.109.10">
    <property type="entry name" value="NADH Oxidase"/>
    <property type="match status" value="1"/>
</dbReference>
<organism evidence="2 3">
    <name type="scientific">Streptomyces lomondensis</name>
    <dbReference type="NCBI Taxonomy" id="68229"/>
    <lineage>
        <taxon>Bacteria</taxon>
        <taxon>Bacillati</taxon>
        <taxon>Actinomycetota</taxon>
        <taxon>Actinomycetes</taxon>
        <taxon>Kitasatosporales</taxon>
        <taxon>Streptomycetaceae</taxon>
        <taxon>Streptomyces</taxon>
    </lineage>
</organism>
<evidence type="ECO:0000313" key="3">
    <source>
        <dbReference type="Proteomes" id="UP000617743"/>
    </source>
</evidence>
<keyword evidence="3" id="KW-1185">Reference proteome</keyword>
<evidence type="ECO:0000256" key="1">
    <source>
        <dbReference type="SAM" id="MobiDB-lite"/>
    </source>
</evidence>
<dbReference type="SUPFAM" id="SSF55469">
    <property type="entry name" value="FMN-dependent nitroreductase-like"/>
    <property type="match status" value="1"/>
</dbReference>
<gene>
    <name evidence="2" type="ORF">GCM10010383_35460</name>
</gene>
<protein>
    <recommendedName>
        <fullName evidence="4">Nitroreductase</fullName>
    </recommendedName>
</protein>
<sequence length="159" mass="17507">MATVLTLPAMRRELAELLHWSGEAAQTGMAVEALFPDADHQDMPARQWFLTHADPERTAERLRHVYAVSPGLLAVVATRADDPRAWCDAGRAAYRLLLRAAADGLTHDINAGPVEIPTLTPQLAAELEPGWRPQVLLRIGRPSSPSHTTPSVRRTIQLR</sequence>
<accession>A0ABQ2X6U4</accession>